<gene>
    <name evidence="5 6" type="primary">hypA</name>
    <name evidence="6" type="ORF">DEW08_05355</name>
</gene>
<feature type="binding site" evidence="5">
    <location>
        <position position="73"/>
    </location>
    <ligand>
        <name>Zn(2+)</name>
        <dbReference type="ChEBI" id="CHEBI:29105"/>
    </ligand>
</feature>
<evidence type="ECO:0000313" key="6">
    <source>
        <dbReference type="EMBL" id="AWK85665.1"/>
    </source>
</evidence>
<dbReference type="GO" id="GO:0016151">
    <property type="term" value="F:nickel cation binding"/>
    <property type="evidence" value="ECO:0007669"/>
    <property type="project" value="UniProtKB-UniRule"/>
</dbReference>
<feature type="binding site" evidence="5">
    <location>
        <position position="2"/>
    </location>
    <ligand>
        <name>Ni(2+)</name>
        <dbReference type="ChEBI" id="CHEBI:49786"/>
    </ligand>
</feature>
<keyword evidence="7" id="KW-1185">Reference proteome</keyword>
<dbReference type="PROSITE" id="PS01249">
    <property type="entry name" value="HYPA"/>
    <property type="match status" value="1"/>
</dbReference>
<evidence type="ECO:0000256" key="5">
    <source>
        <dbReference type="HAMAP-Rule" id="MF_00213"/>
    </source>
</evidence>
<evidence type="ECO:0000256" key="2">
    <source>
        <dbReference type="ARBA" id="ARBA00022596"/>
    </source>
</evidence>
<protein>
    <recommendedName>
        <fullName evidence="5">Hydrogenase maturation factor HypA</fullName>
    </recommendedName>
</protein>
<dbReference type="InterPro" id="IPR000688">
    <property type="entry name" value="HypA/HybF"/>
</dbReference>
<dbReference type="HAMAP" id="MF_00213">
    <property type="entry name" value="HypA_HybF"/>
    <property type="match status" value="1"/>
</dbReference>
<proteinExistence type="inferred from homology"/>
<dbReference type="PANTHER" id="PTHR34535:SF3">
    <property type="entry name" value="HYDROGENASE MATURATION FACTOR HYPA"/>
    <property type="match status" value="1"/>
</dbReference>
<keyword evidence="4 5" id="KW-0862">Zinc</keyword>
<dbReference type="RefSeq" id="WP_109325068.1">
    <property type="nucleotide sequence ID" value="NZ_CP029352.1"/>
</dbReference>
<evidence type="ECO:0000256" key="4">
    <source>
        <dbReference type="ARBA" id="ARBA00022833"/>
    </source>
</evidence>
<keyword evidence="2 5" id="KW-0533">Nickel</keyword>
<dbReference type="KEGG" id="azz:DEW08_05355"/>
<dbReference type="OrthoDB" id="288014at2"/>
<feature type="binding site" evidence="5">
    <location>
        <position position="92"/>
    </location>
    <ligand>
        <name>Zn(2+)</name>
        <dbReference type="ChEBI" id="CHEBI:29105"/>
    </ligand>
</feature>
<sequence>MHELSLCEHLLDLLQDEARRHEFSRVTRIRLAVGQFACVDPDALRFAFDVIRRDTLAAGAAVEIDRPPGRVWCDDCAREVEVPTRLAPCPSCGGLRLSPRGGGDLTLVELEVA</sequence>
<feature type="binding site" evidence="5">
    <location>
        <position position="89"/>
    </location>
    <ligand>
        <name>Zn(2+)</name>
        <dbReference type="ChEBI" id="CHEBI:29105"/>
    </ligand>
</feature>
<evidence type="ECO:0000256" key="1">
    <source>
        <dbReference type="ARBA" id="ARBA00010748"/>
    </source>
</evidence>
<reference evidence="7" key="1">
    <citation type="submission" date="2018-05" db="EMBL/GenBank/DDBJ databases">
        <title>Azospirillum thermophila sp. nov., a novel isolated from hot spring.</title>
        <authorList>
            <person name="Zhao Z."/>
        </authorList>
    </citation>
    <scope>NUCLEOTIDE SEQUENCE [LARGE SCALE GENOMIC DNA]</scope>
    <source>
        <strain evidence="7">CFH 70021</strain>
    </source>
</reference>
<dbReference type="PIRSF" id="PIRSF004761">
    <property type="entry name" value="Hydrgn_mat_HypA"/>
    <property type="match status" value="1"/>
</dbReference>
<dbReference type="Gene3D" id="3.30.2320.80">
    <property type="match status" value="1"/>
</dbReference>
<evidence type="ECO:0000313" key="7">
    <source>
        <dbReference type="Proteomes" id="UP000245629"/>
    </source>
</evidence>
<dbReference type="Proteomes" id="UP000245629">
    <property type="component" value="Chromosome 1"/>
</dbReference>
<dbReference type="GO" id="GO:0008270">
    <property type="term" value="F:zinc ion binding"/>
    <property type="evidence" value="ECO:0007669"/>
    <property type="project" value="UniProtKB-UniRule"/>
</dbReference>
<comment type="similarity">
    <text evidence="1 5">Belongs to the HypA/HybF family.</text>
</comment>
<dbReference type="EMBL" id="CP029352">
    <property type="protein sequence ID" value="AWK85665.1"/>
    <property type="molecule type" value="Genomic_DNA"/>
</dbReference>
<keyword evidence="3 5" id="KW-0479">Metal-binding</keyword>
<comment type="function">
    <text evidence="5">Involved in the maturation of [NiFe] hydrogenases. Required for nickel insertion into the metal center of the hydrogenase.</text>
</comment>
<dbReference type="PANTHER" id="PTHR34535">
    <property type="entry name" value="HYDROGENASE MATURATION FACTOR HYPA"/>
    <property type="match status" value="1"/>
</dbReference>
<organism evidence="6 7">
    <name type="scientific">Azospirillum thermophilum</name>
    <dbReference type="NCBI Taxonomy" id="2202148"/>
    <lineage>
        <taxon>Bacteria</taxon>
        <taxon>Pseudomonadati</taxon>
        <taxon>Pseudomonadota</taxon>
        <taxon>Alphaproteobacteria</taxon>
        <taxon>Rhodospirillales</taxon>
        <taxon>Azospirillaceae</taxon>
        <taxon>Azospirillum</taxon>
    </lineage>
</organism>
<accession>A0A2S2CMC6</accession>
<feature type="binding site" evidence="5">
    <location>
        <position position="76"/>
    </location>
    <ligand>
        <name>Zn(2+)</name>
        <dbReference type="ChEBI" id="CHEBI:29105"/>
    </ligand>
</feature>
<name>A0A2S2CMC6_9PROT</name>
<dbReference type="GO" id="GO:0051604">
    <property type="term" value="P:protein maturation"/>
    <property type="evidence" value="ECO:0007669"/>
    <property type="project" value="InterPro"/>
</dbReference>
<evidence type="ECO:0000256" key="3">
    <source>
        <dbReference type="ARBA" id="ARBA00022723"/>
    </source>
</evidence>
<dbReference type="InterPro" id="IPR020538">
    <property type="entry name" value="Hydgase_Ni_incorp_HypA/HybF_CS"/>
</dbReference>
<dbReference type="AlphaFoldDB" id="A0A2S2CMC6"/>
<dbReference type="Pfam" id="PF01155">
    <property type="entry name" value="HypA"/>
    <property type="match status" value="1"/>
</dbReference>
<dbReference type="NCBIfam" id="TIGR00100">
    <property type="entry name" value="hypA"/>
    <property type="match status" value="1"/>
</dbReference>